<dbReference type="GeneID" id="77321202"/>
<organism evidence="1 2">
    <name type="scientific">Verminephrobacter aporrectodeae subsp. tuberculatae</name>
    <dbReference type="NCBI Taxonomy" id="1110392"/>
    <lineage>
        <taxon>Bacteria</taxon>
        <taxon>Pseudomonadati</taxon>
        <taxon>Pseudomonadota</taxon>
        <taxon>Betaproteobacteria</taxon>
        <taxon>Burkholderiales</taxon>
        <taxon>Comamonadaceae</taxon>
        <taxon>Verminephrobacter</taxon>
    </lineage>
</organism>
<protein>
    <submittedName>
        <fullName evidence="1">Nucleotidyl transferase AbiEii/AbiGii toxin family protein</fullName>
    </submittedName>
</protein>
<dbReference type="RefSeq" id="WP_265281628.1">
    <property type="nucleotide sequence ID" value="NZ_QZCW01000001.1"/>
</dbReference>
<reference evidence="2" key="1">
    <citation type="submission" date="2023-07" db="EMBL/GenBank/DDBJ databases">
        <title>Verminephrobacter genomes.</title>
        <authorList>
            <person name="Lund M.B."/>
        </authorList>
    </citation>
    <scope>NUCLEOTIDE SEQUENCE [LARGE SCALE GENOMIC DNA]</scope>
    <source>
        <strain evidence="2">AtM5-05</strain>
    </source>
</reference>
<comment type="caution">
    <text evidence="1">The sequence shown here is derived from an EMBL/GenBank/DDBJ whole genome shotgun (WGS) entry which is preliminary data.</text>
</comment>
<dbReference type="Pfam" id="PF08843">
    <property type="entry name" value="AbiEii"/>
    <property type="match status" value="1"/>
</dbReference>
<dbReference type="EMBL" id="QZCW01000001">
    <property type="protein sequence ID" value="MCW5321008.1"/>
    <property type="molecule type" value="Genomic_DNA"/>
</dbReference>
<dbReference type="Proteomes" id="UP001208935">
    <property type="component" value="Unassembled WGS sequence"/>
</dbReference>
<gene>
    <name evidence="1" type="ORF">D5039_07475</name>
</gene>
<proteinExistence type="predicted"/>
<keyword evidence="1" id="KW-0808">Transferase</keyword>
<evidence type="ECO:0000313" key="1">
    <source>
        <dbReference type="EMBL" id="MCW5321008.1"/>
    </source>
</evidence>
<keyword evidence="2" id="KW-1185">Reference proteome</keyword>
<accession>A0ABT3KRQ4</accession>
<sequence>MSPARPPDRANVAASVRARLLNVAKTQGVDFNQVLVRFALERILYRLTQSPHADRFLLKGALLFTLWYDMPHRATRDADLLGFGASDLASVAETFRNIAAVAVDDGIAFDPASVTVEEIRKEAGYGGVRVIIAGELARARCKTQIDVCFGDAVTPAPVDSVYPVLLDDLPAPRLWAYPTYTVIAEKLHAIALLGMTNSRLKDYFDLSVLLERETLETDLLTQAIKATFERRGVAVPDALPIGLSDEFAQDSSRQALWLAFLKKNKLPPKPLPATVDQLRSDLAPALNRAAAPS</sequence>
<evidence type="ECO:0000313" key="2">
    <source>
        <dbReference type="Proteomes" id="UP001208935"/>
    </source>
</evidence>
<dbReference type="GO" id="GO:0016740">
    <property type="term" value="F:transferase activity"/>
    <property type="evidence" value="ECO:0007669"/>
    <property type="project" value="UniProtKB-KW"/>
</dbReference>
<name>A0ABT3KRQ4_9BURK</name>
<dbReference type="InterPro" id="IPR014942">
    <property type="entry name" value="AbiEii"/>
</dbReference>